<dbReference type="AlphaFoldDB" id="A0A9Q0RD06"/>
<protein>
    <submittedName>
        <fullName evidence="2">Uncharacterized protein</fullName>
    </submittedName>
</protein>
<evidence type="ECO:0000256" key="1">
    <source>
        <dbReference type="SAM" id="SignalP"/>
    </source>
</evidence>
<accession>A0A9Q0RD06</accession>
<proteinExistence type="predicted"/>
<dbReference type="EMBL" id="JAPDFW010000070">
    <property type="protein sequence ID" value="KAJ5074234.1"/>
    <property type="molecule type" value="Genomic_DNA"/>
</dbReference>
<keyword evidence="3" id="KW-1185">Reference proteome</keyword>
<gene>
    <name evidence="2" type="ORF">M0811_00863</name>
</gene>
<feature type="chain" id="PRO_5040112615" evidence="1">
    <location>
        <begin position="22"/>
        <end position="312"/>
    </location>
</feature>
<organism evidence="2 3">
    <name type="scientific">Anaeramoeba ignava</name>
    <name type="common">Anaerobic marine amoeba</name>
    <dbReference type="NCBI Taxonomy" id="1746090"/>
    <lineage>
        <taxon>Eukaryota</taxon>
        <taxon>Metamonada</taxon>
        <taxon>Anaeramoebidae</taxon>
        <taxon>Anaeramoeba</taxon>
    </lineage>
</organism>
<evidence type="ECO:0000313" key="3">
    <source>
        <dbReference type="Proteomes" id="UP001149090"/>
    </source>
</evidence>
<dbReference type="Proteomes" id="UP001149090">
    <property type="component" value="Unassembled WGS sequence"/>
</dbReference>
<sequence>MNKIVLGVIILTLIIITATFASEISFKPTKVGRTEDKTIGYQIHSWDDLREWDSMFQKIQTRTETEIWLKVDFSYINENRSKLFPNCYSPSNNGCFPMIHDSPIEGNFYNTSYDLLQFISSPKNIDLFRNPNFNVFIAVCFKFDNPCLESTPDAQSWLFLVDEFFRNATQIIDSNSLNLQFILDGASTPGGAILDLFSHNLRICLAEKWRPLNATYISSNDPLEAIYSNEKNIFGFDRFQILNQEILSESPLFYVDFIMDLGYAKFNESIYPFLFWEPSDQVTINTVQDALLSGIPHSPGFQIRNQYRPYSF</sequence>
<keyword evidence="1" id="KW-0732">Signal</keyword>
<name>A0A9Q0RD06_ANAIG</name>
<reference evidence="2" key="1">
    <citation type="submission" date="2022-10" db="EMBL/GenBank/DDBJ databases">
        <title>Novel sulphate-reducing endosymbionts in the free-living metamonad Anaeramoeba.</title>
        <authorList>
            <person name="Jerlstrom-Hultqvist J."/>
            <person name="Cepicka I."/>
            <person name="Gallot-Lavallee L."/>
            <person name="Salas-Leiva D."/>
            <person name="Curtis B.A."/>
            <person name="Zahonova K."/>
            <person name="Pipaliya S."/>
            <person name="Dacks J."/>
            <person name="Roger A.J."/>
        </authorList>
    </citation>
    <scope>NUCLEOTIDE SEQUENCE</scope>
    <source>
        <strain evidence="2">BMAN</strain>
    </source>
</reference>
<evidence type="ECO:0000313" key="2">
    <source>
        <dbReference type="EMBL" id="KAJ5074234.1"/>
    </source>
</evidence>
<dbReference type="OrthoDB" id="18783at2759"/>
<comment type="caution">
    <text evidence="2">The sequence shown here is derived from an EMBL/GenBank/DDBJ whole genome shotgun (WGS) entry which is preliminary data.</text>
</comment>
<feature type="signal peptide" evidence="1">
    <location>
        <begin position="1"/>
        <end position="21"/>
    </location>
</feature>